<proteinExistence type="predicted"/>
<reference evidence="1 2" key="1">
    <citation type="submission" date="2020-10" db="EMBL/GenBank/DDBJ databases">
        <title>Genomic Encyclopedia of Type Strains, Phase IV (KMG-IV): sequencing the most valuable type-strain genomes for metagenomic binning, comparative biology and taxonomic classification.</title>
        <authorList>
            <person name="Goeker M."/>
        </authorList>
    </citation>
    <scope>NUCLEOTIDE SEQUENCE [LARGE SCALE GENOMIC DNA]</scope>
    <source>
        <strain evidence="1 2">DSM 4194</strain>
    </source>
</reference>
<organism evidence="1 2">
    <name type="scientific">Desulfomicrobium macestii</name>
    <dbReference type="NCBI Taxonomy" id="90731"/>
    <lineage>
        <taxon>Bacteria</taxon>
        <taxon>Pseudomonadati</taxon>
        <taxon>Thermodesulfobacteriota</taxon>
        <taxon>Desulfovibrionia</taxon>
        <taxon>Desulfovibrionales</taxon>
        <taxon>Desulfomicrobiaceae</taxon>
        <taxon>Desulfomicrobium</taxon>
    </lineage>
</organism>
<evidence type="ECO:0008006" key="3">
    <source>
        <dbReference type="Google" id="ProtNLM"/>
    </source>
</evidence>
<evidence type="ECO:0000313" key="2">
    <source>
        <dbReference type="Proteomes" id="UP000639010"/>
    </source>
</evidence>
<evidence type="ECO:0000313" key="1">
    <source>
        <dbReference type="EMBL" id="MBE1426789.1"/>
    </source>
</evidence>
<dbReference type="EMBL" id="JADBGG010000034">
    <property type="protein sequence ID" value="MBE1426789.1"/>
    <property type="molecule type" value="Genomic_DNA"/>
</dbReference>
<comment type="caution">
    <text evidence="1">The sequence shown here is derived from an EMBL/GenBank/DDBJ whole genome shotgun (WGS) entry which is preliminary data.</text>
</comment>
<dbReference type="RefSeq" id="WP_192624679.1">
    <property type="nucleotide sequence ID" value="NZ_JADBGG010000034.1"/>
</dbReference>
<sequence length="204" mass="23349">MKNLIESCYYFIAGHGRGWAFSSSDLLSRFSRQQADSLLSELVKQDKIRRVARGIYDYPAYSELLKKQLSPDMDQVANAYARKFNWRIAVSGETALYMLGLSTQVPASYVYLSDGPGRRYEVMGQVLEFRKIKLRDMGFKHRNSTLLVQALKALGKEHVTPEVITRIRTQLDPGHYERILRDTQSSTGWVHEAIRQICRPDGDG</sequence>
<gene>
    <name evidence="1" type="ORF">H4684_003464</name>
</gene>
<dbReference type="Pfam" id="PF19570">
    <property type="entry name" value="DUF6088"/>
    <property type="match status" value="1"/>
</dbReference>
<dbReference type="InterPro" id="IPR045738">
    <property type="entry name" value="DUF6088"/>
</dbReference>
<name>A0ABR9H7U6_9BACT</name>
<dbReference type="Proteomes" id="UP000639010">
    <property type="component" value="Unassembled WGS sequence"/>
</dbReference>
<protein>
    <recommendedName>
        <fullName evidence="3">Transcriptional regulator, AbiEi antitoxin, Type IV TA system</fullName>
    </recommendedName>
</protein>
<accession>A0ABR9H7U6</accession>
<keyword evidence="2" id="KW-1185">Reference proteome</keyword>